<organism evidence="8 9">
    <name type="scientific">Coprococcus eutactus</name>
    <dbReference type="NCBI Taxonomy" id="33043"/>
    <lineage>
        <taxon>Bacteria</taxon>
        <taxon>Bacillati</taxon>
        <taxon>Bacillota</taxon>
        <taxon>Clostridia</taxon>
        <taxon>Lachnospirales</taxon>
        <taxon>Lachnospiraceae</taxon>
        <taxon>Coprococcus</taxon>
    </lineage>
</organism>
<dbReference type="RefSeq" id="WP_004853143.1">
    <property type="nucleotide sequence ID" value="NZ_CP102278.1"/>
</dbReference>
<evidence type="ECO:0000313" key="8">
    <source>
        <dbReference type="EMBL" id="RGS42929.1"/>
    </source>
</evidence>
<dbReference type="PANTHER" id="PTHR30636">
    <property type="entry name" value="UPF0701 PROTEIN YICC"/>
    <property type="match status" value="1"/>
</dbReference>
<evidence type="ECO:0000313" key="9">
    <source>
        <dbReference type="Proteomes" id="UP000283295"/>
    </source>
</evidence>
<evidence type="ECO:0000259" key="7">
    <source>
        <dbReference type="Pfam" id="PF08340"/>
    </source>
</evidence>
<evidence type="ECO:0000259" key="6">
    <source>
        <dbReference type="Pfam" id="PF03755"/>
    </source>
</evidence>
<dbReference type="EMBL" id="QRVK01000013">
    <property type="protein sequence ID" value="RGS42929.1"/>
    <property type="molecule type" value="Genomic_DNA"/>
</dbReference>
<dbReference type="GeneID" id="92831981"/>
<dbReference type="PANTHER" id="PTHR30636:SF3">
    <property type="entry name" value="UPF0701 PROTEIN YICC"/>
    <property type="match status" value="1"/>
</dbReference>
<comment type="similarity">
    <text evidence="5">Belongs to the YicC/YloC family.</text>
</comment>
<feature type="domain" description="Endoribonuclease YicC-like C-terminal" evidence="7">
    <location>
        <begin position="173"/>
        <end position="292"/>
    </location>
</feature>
<dbReference type="OrthoDB" id="9771229at2"/>
<comment type="cofactor">
    <cofactor evidence="1">
        <name>a divalent metal cation</name>
        <dbReference type="ChEBI" id="CHEBI:60240"/>
    </cofactor>
</comment>
<dbReference type="GO" id="GO:0004521">
    <property type="term" value="F:RNA endonuclease activity"/>
    <property type="evidence" value="ECO:0007669"/>
    <property type="project" value="InterPro"/>
</dbReference>
<accession>A0A3R5WNQ5</accession>
<dbReference type="Pfam" id="PF08340">
    <property type="entry name" value="YicC-like_C"/>
    <property type="match status" value="1"/>
</dbReference>
<proteinExistence type="inferred from homology"/>
<evidence type="ECO:0000256" key="4">
    <source>
        <dbReference type="ARBA" id="ARBA00022801"/>
    </source>
</evidence>
<comment type="caution">
    <text evidence="8">The sequence shown here is derived from an EMBL/GenBank/DDBJ whole genome shotgun (WGS) entry which is preliminary data.</text>
</comment>
<dbReference type="NCBIfam" id="TIGR00255">
    <property type="entry name" value="YicC/YloC family endoribonuclease"/>
    <property type="match status" value="1"/>
</dbReference>
<gene>
    <name evidence="8" type="ORF">DWX94_06730</name>
</gene>
<name>A0A3R5WNQ5_9FIRM</name>
<keyword evidence="3" id="KW-0255">Endonuclease</keyword>
<protein>
    <submittedName>
        <fullName evidence="8">YicC family protein</fullName>
    </submittedName>
</protein>
<feature type="domain" description="Endoribonuclease YicC-like N-terminal" evidence="6">
    <location>
        <begin position="2"/>
        <end position="156"/>
    </location>
</feature>
<evidence type="ECO:0000256" key="3">
    <source>
        <dbReference type="ARBA" id="ARBA00022759"/>
    </source>
</evidence>
<reference evidence="8 9" key="1">
    <citation type="submission" date="2018-08" db="EMBL/GenBank/DDBJ databases">
        <title>A genome reference for cultivated species of the human gut microbiota.</title>
        <authorList>
            <person name="Zou Y."/>
            <person name="Xue W."/>
            <person name="Luo G."/>
        </authorList>
    </citation>
    <scope>NUCLEOTIDE SEQUENCE [LARGE SCALE GENOMIC DNA]</scope>
    <source>
        <strain evidence="8 9">AF22-21</strain>
    </source>
</reference>
<sequence>MINSMTGFGRSEKVTDAYKIVVEMKSVNHRFCDINIKLPKKISFFETSIRTYLKKYIERGKIDVFITYEDYSDDNVKLKYNKDVAEKYMSYFCKMAEDFGITNDVTPAVLGGFPDVFTVEEQEVDKDELWKVLEMSLDEAAEMFVASRQTEGENLRRDLLDKLDEMTGAVDYIEKVSPELIEEYRRKLTDKITEVIAGPVIDENRIATEVVIYADKICVDEETVRLKSHIDSTRKILEVGGCVGRKLDFIAQEMNREANTILSKANSLDVSDKAIQLKTDIEKVREQIQNLE</sequence>
<dbReference type="InterPro" id="IPR005229">
    <property type="entry name" value="YicC/YloC-like"/>
</dbReference>
<dbReference type="InterPro" id="IPR013527">
    <property type="entry name" value="YicC-like_N"/>
</dbReference>
<evidence type="ECO:0000256" key="5">
    <source>
        <dbReference type="ARBA" id="ARBA00035648"/>
    </source>
</evidence>
<dbReference type="InterPro" id="IPR013551">
    <property type="entry name" value="YicC-like_C"/>
</dbReference>
<evidence type="ECO:0000256" key="1">
    <source>
        <dbReference type="ARBA" id="ARBA00001968"/>
    </source>
</evidence>
<evidence type="ECO:0000256" key="2">
    <source>
        <dbReference type="ARBA" id="ARBA00022722"/>
    </source>
</evidence>
<keyword evidence="2" id="KW-0540">Nuclease</keyword>
<dbReference type="Proteomes" id="UP000283295">
    <property type="component" value="Unassembled WGS sequence"/>
</dbReference>
<dbReference type="Pfam" id="PF03755">
    <property type="entry name" value="YicC-like_N"/>
    <property type="match status" value="1"/>
</dbReference>
<dbReference type="AlphaFoldDB" id="A0A3R5WNQ5"/>
<dbReference type="GO" id="GO:0016787">
    <property type="term" value="F:hydrolase activity"/>
    <property type="evidence" value="ECO:0007669"/>
    <property type="project" value="UniProtKB-KW"/>
</dbReference>
<keyword evidence="4" id="KW-0378">Hydrolase</keyword>